<feature type="region of interest" description="Disordered" evidence="3">
    <location>
        <begin position="72"/>
        <end position="112"/>
    </location>
</feature>
<feature type="region of interest" description="Disordered" evidence="3">
    <location>
        <begin position="129"/>
        <end position="153"/>
    </location>
</feature>
<dbReference type="InterPro" id="IPR036397">
    <property type="entry name" value="RNaseH_sf"/>
</dbReference>
<keyword evidence="2" id="KW-0378">Hydrolase</keyword>
<feature type="compositionally biased region" description="Polar residues" evidence="3">
    <location>
        <begin position="215"/>
        <end position="231"/>
    </location>
</feature>
<dbReference type="GO" id="GO:0006139">
    <property type="term" value="P:nucleobase-containing compound metabolic process"/>
    <property type="evidence" value="ECO:0007669"/>
    <property type="project" value="InterPro"/>
</dbReference>
<dbReference type="EMBL" id="AVOT02016721">
    <property type="protein sequence ID" value="MBW0502243.1"/>
    <property type="molecule type" value="Genomic_DNA"/>
</dbReference>
<accession>A0A9Q3DK74</accession>
<dbReference type="InterPro" id="IPR051132">
    <property type="entry name" value="3-5_Exonuclease_domain"/>
</dbReference>
<protein>
    <recommendedName>
        <fullName evidence="4">3'-5' exonuclease domain-containing protein</fullName>
    </recommendedName>
</protein>
<evidence type="ECO:0000256" key="3">
    <source>
        <dbReference type="SAM" id="MobiDB-lite"/>
    </source>
</evidence>
<evidence type="ECO:0000259" key="4">
    <source>
        <dbReference type="Pfam" id="PF01612"/>
    </source>
</evidence>
<evidence type="ECO:0000313" key="6">
    <source>
        <dbReference type="Proteomes" id="UP000765509"/>
    </source>
</evidence>
<dbReference type="OrthoDB" id="2500635at2759"/>
<dbReference type="SUPFAM" id="SSF53098">
    <property type="entry name" value="Ribonuclease H-like"/>
    <property type="match status" value="1"/>
</dbReference>
<feature type="compositionally biased region" description="Polar residues" evidence="3">
    <location>
        <begin position="130"/>
        <end position="151"/>
    </location>
</feature>
<evidence type="ECO:0000256" key="2">
    <source>
        <dbReference type="ARBA" id="ARBA00022801"/>
    </source>
</evidence>
<dbReference type="AlphaFoldDB" id="A0A9Q3DK74"/>
<feature type="region of interest" description="Disordered" evidence="3">
    <location>
        <begin position="171"/>
        <end position="235"/>
    </location>
</feature>
<dbReference type="Gene3D" id="3.30.420.10">
    <property type="entry name" value="Ribonuclease H-like superfamily/Ribonuclease H"/>
    <property type="match status" value="1"/>
</dbReference>
<dbReference type="PANTHER" id="PTHR13620:SF104">
    <property type="entry name" value="EXONUCLEASE 3'-5' DOMAIN-CONTAINING PROTEIN 2"/>
    <property type="match status" value="1"/>
</dbReference>
<evidence type="ECO:0000256" key="1">
    <source>
        <dbReference type="ARBA" id="ARBA00022722"/>
    </source>
</evidence>
<dbReference type="GO" id="GO:0005634">
    <property type="term" value="C:nucleus"/>
    <property type="evidence" value="ECO:0007669"/>
    <property type="project" value="TreeGrafter"/>
</dbReference>
<feature type="domain" description="3'-5' exonuclease" evidence="4">
    <location>
        <begin position="418"/>
        <end position="583"/>
    </location>
</feature>
<dbReference type="Pfam" id="PF01612">
    <property type="entry name" value="DNA_pol_A_exo1"/>
    <property type="match status" value="1"/>
</dbReference>
<feature type="compositionally biased region" description="Low complexity" evidence="3">
    <location>
        <begin position="184"/>
        <end position="195"/>
    </location>
</feature>
<organism evidence="5 6">
    <name type="scientific">Austropuccinia psidii MF-1</name>
    <dbReference type="NCBI Taxonomy" id="1389203"/>
    <lineage>
        <taxon>Eukaryota</taxon>
        <taxon>Fungi</taxon>
        <taxon>Dikarya</taxon>
        <taxon>Basidiomycota</taxon>
        <taxon>Pucciniomycotina</taxon>
        <taxon>Pucciniomycetes</taxon>
        <taxon>Pucciniales</taxon>
        <taxon>Sphaerophragmiaceae</taxon>
        <taxon>Austropuccinia</taxon>
    </lineage>
</organism>
<feature type="compositionally biased region" description="Polar residues" evidence="3">
    <location>
        <begin position="81"/>
        <end position="109"/>
    </location>
</feature>
<dbReference type="InterPro" id="IPR002562">
    <property type="entry name" value="3'-5'_exonuclease_dom"/>
</dbReference>
<keyword evidence="6" id="KW-1185">Reference proteome</keyword>
<dbReference type="CDD" id="cd06141">
    <property type="entry name" value="WRN_exo"/>
    <property type="match status" value="1"/>
</dbReference>
<feature type="compositionally biased region" description="Polar residues" evidence="3">
    <location>
        <begin position="196"/>
        <end position="205"/>
    </location>
</feature>
<keyword evidence="1" id="KW-0540">Nuclease</keyword>
<dbReference type="InterPro" id="IPR012337">
    <property type="entry name" value="RNaseH-like_sf"/>
</dbReference>
<dbReference type="PANTHER" id="PTHR13620">
    <property type="entry name" value="3-5 EXONUCLEASE"/>
    <property type="match status" value="1"/>
</dbReference>
<dbReference type="GO" id="GO:0005737">
    <property type="term" value="C:cytoplasm"/>
    <property type="evidence" value="ECO:0007669"/>
    <property type="project" value="TreeGrafter"/>
</dbReference>
<gene>
    <name evidence="5" type="ORF">O181_041958</name>
</gene>
<dbReference type="GO" id="GO:0003676">
    <property type="term" value="F:nucleic acid binding"/>
    <property type="evidence" value="ECO:0007669"/>
    <property type="project" value="InterPro"/>
</dbReference>
<dbReference type="Proteomes" id="UP000765509">
    <property type="component" value="Unassembled WGS sequence"/>
</dbReference>
<dbReference type="GO" id="GO:0008408">
    <property type="term" value="F:3'-5' exonuclease activity"/>
    <property type="evidence" value="ECO:0007669"/>
    <property type="project" value="InterPro"/>
</dbReference>
<sequence>MLHPSRSHYKYSTSSTSSLLHQPSLKKSFKELIFLKHQIKTFHSNSSLLHPKIKMQAWFNFESNEKHTLTNFNTKPLIDQNDPNKSNLKKSSINRQKLNLKQPSPASSFNNLESLPSLTSSLSLNENNSFKSTNSNHNLSPLRSKFSSGQNSFDKLKSSSTSLLDSSSLPIPFDQSSHHDQNFSSLQSSRKSSFSQTIPTKNAWSKKNPLVHNPPKSSSKTLNSQPTSSSNLDHHPFITESCRRLNLLPSPNFRFNQQIAAGLLEGIADFLKPPGERFPDLPSSSHFSNPNSIQHQPLPHPSTFPTVYDWVVATQSLDQRSFHTTTYYSSDEDFLPKKKSQRLKMKNLERKKREEQFKSSLPRFQLHHPHYTPQTIRLCPSLDHPLSSLPDLLDWIVEDALPLGPDVSGSNKLGYVGLAFDMEWVITYGRASRTALIQLAGRSRTLAIQLAKLTDWYDDGTMPDTLIPFLLNPKIIKIGVGIRNDALKLLRDLKSPASPKPYLHNFLELSLFVRMVDQPKYANQDERLISLQQIVADYLGDYLPKLAGPRMSNWSQTLSHHQLEYAASDVVATVRVMEYLLKVFKKLRQSDPSVTLLDIVDSLEPLEVSCSTPVSSLKNSNLVFETESFTGSSMINLPSSAPSIKRYRVTPRIREAWELWYTQRHSVKICAKKMAIQRISVAIYVSKMYLHLKREYAEDRLEKIQLTQEDEIRIKKEVIDTYHICEKLQLTLSDFGLNPTS</sequence>
<reference evidence="5" key="1">
    <citation type="submission" date="2021-03" db="EMBL/GenBank/DDBJ databases">
        <title>Draft genome sequence of rust myrtle Austropuccinia psidii MF-1, a brazilian biotype.</title>
        <authorList>
            <person name="Quecine M.C."/>
            <person name="Pachon D.M.R."/>
            <person name="Bonatelli M.L."/>
            <person name="Correr F.H."/>
            <person name="Franceschini L.M."/>
            <person name="Leite T.F."/>
            <person name="Margarido G.R.A."/>
            <person name="Almeida C.A."/>
            <person name="Ferrarezi J.A."/>
            <person name="Labate C.A."/>
        </authorList>
    </citation>
    <scope>NUCLEOTIDE SEQUENCE</scope>
    <source>
        <strain evidence="5">MF-1</strain>
    </source>
</reference>
<name>A0A9Q3DK74_9BASI</name>
<comment type="caution">
    <text evidence="5">The sequence shown here is derived from an EMBL/GenBank/DDBJ whole genome shotgun (WGS) entry which is preliminary data.</text>
</comment>
<evidence type="ECO:0000313" key="5">
    <source>
        <dbReference type="EMBL" id="MBW0502243.1"/>
    </source>
</evidence>
<proteinExistence type="predicted"/>